<protein>
    <submittedName>
        <fullName evidence="1">Uncharacterized protein</fullName>
    </submittedName>
</protein>
<name>A0A2I1C0Z0_ASPN1</name>
<reference evidence="2" key="1">
    <citation type="journal article" date="2018" name="Proc. Natl. Acad. Sci. U.S.A.">
        <title>Linking secondary metabolites to gene clusters through genome sequencing of six diverse Aspergillus species.</title>
        <authorList>
            <person name="Kaerboelling I."/>
            <person name="Vesth T.C."/>
            <person name="Frisvad J.C."/>
            <person name="Nybo J.L."/>
            <person name="Theobald S."/>
            <person name="Kuo A."/>
            <person name="Bowyer P."/>
            <person name="Matsuda Y."/>
            <person name="Mondo S."/>
            <person name="Lyhne E.K."/>
            <person name="Kogle M.E."/>
            <person name="Clum A."/>
            <person name="Lipzen A."/>
            <person name="Salamov A."/>
            <person name="Ngan C.Y."/>
            <person name="Daum C."/>
            <person name="Chiniquy J."/>
            <person name="Barry K."/>
            <person name="LaButti K."/>
            <person name="Haridas S."/>
            <person name="Simmons B.A."/>
            <person name="Magnuson J.K."/>
            <person name="Mortensen U.H."/>
            <person name="Larsen T.O."/>
            <person name="Grigoriev I.V."/>
            <person name="Baker S.E."/>
            <person name="Andersen M.R."/>
        </authorList>
    </citation>
    <scope>NUCLEOTIDE SEQUENCE [LARGE SCALE GENOMIC DNA]</scope>
    <source>
        <strain evidence="2">IBT 16806</strain>
    </source>
</reference>
<dbReference type="VEuPathDB" id="FungiDB:P174DRAFT_444974"/>
<dbReference type="RefSeq" id="XP_024679897.1">
    <property type="nucleotide sequence ID" value="XM_024828223.1"/>
</dbReference>
<dbReference type="Proteomes" id="UP000234474">
    <property type="component" value="Unassembled WGS sequence"/>
</dbReference>
<evidence type="ECO:0000313" key="1">
    <source>
        <dbReference type="EMBL" id="PKX91302.1"/>
    </source>
</evidence>
<sequence>MVALGYIPQLLSLSLSLMAALACIHNLQSHCLLLQPVCWCSLLRFGLAVIIRKPQIWAVWNMPAAIIRLYIGLQSISRVPLLLLLSL</sequence>
<dbReference type="AlphaFoldDB" id="A0A2I1C0Z0"/>
<proteinExistence type="predicted"/>
<comment type="caution">
    <text evidence="1">The sequence shown here is derived from an EMBL/GenBank/DDBJ whole genome shotgun (WGS) entry which is preliminary data.</text>
</comment>
<evidence type="ECO:0000313" key="2">
    <source>
        <dbReference type="Proteomes" id="UP000234474"/>
    </source>
</evidence>
<keyword evidence="2" id="KW-1185">Reference proteome</keyword>
<gene>
    <name evidence="1" type="ORF">P174DRAFT_444974</name>
</gene>
<dbReference type="GeneID" id="36535548"/>
<organism evidence="1 2">
    <name type="scientific">Aspergillus novofumigatus (strain IBT 16806)</name>
    <dbReference type="NCBI Taxonomy" id="1392255"/>
    <lineage>
        <taxon>Eukaryota</taxon>
        <taxon>Fungi</taxon>
        <taxon>Dikarya</taxon>
        <taxon>Ascomycota</taxon>
        <taxon>Pezizomycotina</taxon>
        <taxon>Eurotiomycetes</taxon>
        <taxon>Eurotiomycetidae</taxon>
        <taxon>Eurotiales</taxon>
        <taxon>Aspergillaceae</taxon>
        <taxon>Aspergillus</taxon>
        <taxon>Aspergillus subgen. Fumigati</taxon>
    </lineage>
</organism>
<dbReference type="EMBL" id="MSZS01000007">
    <property type="protein sequence ID" value="PKX91302.1"/>
    <property type="molecule type" value="Genomic_DNA"/>
</dbReference>
<accession>A0A2I1C0Z0</accession>